<protein>
    <submittedName>
        <fullName evidence="1">dTDP-4-dehydrorhamnose reductase</fullName>
        <ecNumber evidence="1">1.1.1.133</ecNumber>
    </submittedName>
</protein>
<keyword evidence="1" id="KW-0560">Oxidoreductase</keyword>
<dbReference type="EC" id="1.1.1.133" evidence="1"/>
<reference evidence="1" key="1">
    <citation type="submission" date="2018-06" db="EMBL/GenBank/DDBJ databases">
        <authorList>
            <person name="Zhirakovskaya E."/>
        </authorList>
    </citation>
    <scope>NUCLEOTIDE SEQUENCE</scope>
</reference>
<sequence>SKDLVHHDDFIKEIINKLGNYKPIFKHVYTTNDDRYLAVLPKDNALPKHLQLMSQEILSKLEV</sequence>
<gene>
    <name evidence="1" type="ORF">MNBD_BACTEROID02-1348</name>
</gene>
<accession>A0A3B0QR67</accession>
<feature type="non-terminal residue" evidence="1">
    <location>
        <position position="1"/>
    </location>
</feature>
<dbReference type="AlphaFoldDB" id="A0A3B0QR67"/>
<dbReference type="GO" id="GO:0008831">
    <property type="term" value="F:dTDP-4-dehydrorhamnose reductase activity"/>
    <property type="evidence" value="ECO:0007669"/>
    <property type="project" value="UniProtKB-EC"/>
</dbReference>
<dbReference type="EMBL" id="UOEB01000136">
    <property type="protein sequence ID" value="VAV84204.1"/>
    <property type="molecule type" value="Genomic_DNA"/>
</dbReference>
<name>A0A3B0QR67_9ZZZZ</name>
<evidence type="ECO:0000313" key="1">
    <source>
        <dbReference type="EMBL" id="VAV84204.1"/>
    </source>
</evidence>
<proteinExistence type="predicted"/>
<organism evidence="1">
    <name type="scientific">hydrothermal vent metagenome</name>
    <dbReference type="NCBI Taxonomy" id="652676"/>
    <lineage>
        <taxon>unclassified sequences</taxon>
        <taxon>metagenomes</taxon>
        <taxon>ecological metagenomes</taxon>
    </lineage>
</organism>